<evidence type="ECO:0000313" key="9">
    <source>
        <dbReference type="Proteomes" id="UP000261520"/>
    </source>
</evidence>
<evidence type="ECO:0000256" key="6">
    <source>
        <dbReference type="SAM" id="MobiDB-lite"/>
    </source>
</evidence>
<protein>
    <recommendedName>
        <fullName evidence="7">Transcriptional repressor p66 coiled-coil MBD2-interaction domain-containing protein</fullName>
    </recommendedName>
</protein>
<reference evidence="8" key="1">
    <citation type="submission" date="2025-08" db="UniProtKB">
        <authorList>
            <consortium name="Ensembl"/>
        </authorList>
    </citation>
    <scope>IDENTIFICATION</scope>
</reference>
<evidence type="ECO:0000256" key="5">
    <source>
        <dbReference type="ARBA" id="ARBA00023242"/>
    </source>
</evidence>
<dbReference type="InterPro" id="IPR040386">
    <property type="entry name" value="P66"/>
</dbReference>
<comment type="subcellular location">
    <subcellularLocation>
        <location evidence="1">Nucleus</location>
    </subcellularLocation>
</comment>
<evidence type="ECO:0000256" key="2">
    <source>
        <dbReference type="ARBA" id="ARBA00023015"/>
    </source>
</evidence>
<dbReference type="Ensembl" id="ENSPMGT00000023030.1">
    <property type="protein sequence ID" value="ENSPMGP00000021620.1"/>
    <property type="gene ID" value="ENSPMGG00000017494.1"/>
</dbReference>
<evidence type="ECO:0000256" key="4">
    <source>
        <dbReference type="ARBA" id="ARBA00023163"/>
    </source>
</evidence>
<keyword evidence="4" id="KW-0804">Transcription</keyword>
<dbReference type="Proteomes" id="UP000261520">
    <property type="component" value="Unplaced"/>
</dbReference>
<dbReference type="GO" id="GO:0016581">
    <property type="term" value="C:NuRD complex"/>
    <property type="evidence" value="ECO:0007669"/>
    <property type="project" value="TreeGrafter"/>
</dbReference>
<dbReference type="GO" id="GO:0000122">
    <property type="term" value="P:negative regulation of transcription by RNA polymerase II"/>
    <property type="evidence" value="ECO:0007669"/>
    <property type="project" value="InterPro"/>
</dbReference>
<name>A0A3B4AY01_9GOBI</name>
<organism evidence="8 9">
    <name type="scientific">Periophthalmus magnuspinnatus</name>
    <dbReference type="NCBI Taxonomy" id="409849"/>
    <lineage>
        <taxon>Eukaryota</taxon>
        <taxon>Metazoa</taxon>
        <taxon>Chordata</taxon>
        <taxon>Craniata</taxon>
        <taxon>Vertebrata</taxon>
        <taxon>Euteleostomi</taxon>
        <taxon>Actinopterygii</taxon>
        <taxon>Neopterygii</taxon>
        <taxon>Teleostei</taxon>
        <taxon>Neoteleostei</taxon>
        <taxon>Acanthomorphata</taxon>
        <taxon>Gobiaria</taxon>
        <taxon>Gobiiformes</taxon>
        <taxon>Gobioidei</taxon>
        <taxon>Gobiidae</taxon>
        <taxon>Oxudercinae</taxon>
        <taxon>Periophthalmus</taxon>
    </lineage>
</organism>
<sequence>IIKQLKEELRLEEAKLVLLKKLRQSQIQRDTIHKILTVRNPGTVIPPPLVRGGQHISKHSSQGTMPPLVRGAQPISVSSQQIQALRQQQQQQMAVGNSGSGPPPLLLGPRTSAPASQGQRGLVQSGLIRVGNNASALVSSMKGSTSGSGLSVISVNDSPASRQAAAKLALRKQLEKTLLEIPPPKPPAPEFNFLPSAANNEFIYLVGLEEVVQNLLDTFHRGKSLFSSSMDAYLVCKTDFTCRWRQDKAKGGVVFCEDCMSSNQKKALKAEHTNRLKAAFVKALQQEQEIDQCIIQASSTVSHSSSSLSHGSVSSVSVRGVPHSFSSSSQLQSAVAAAALVSRPGKQSLISRQSVQSTKVNSSGISGVTMAYVNPSLTGHKTSASVDARQREYLLDMIPSRSSISQTANTWK</sequence>
<feature type="region of interest" description="Disordered" evidence="6">
    <location>
        <begin position="86"/>
        <end position="120"/>
    </location>
</feature>
<dbReference type="InterPro" id="IPR032346">
    <property type="entry name" value="P66_CC"/>
</dbReference>
<evidence type="ECO:0000313" key="8">
    <source>
        <dbReference type="Ensembl" id="ENSPMGP00000021620.1"/>
    </source>
</evidence>
<keyword evidence="9" id="KW-1185">Reference proteome</keyword>
<evidence type="ECO:0000259" key="7">
    <source>
        <dbReference type="Pfam" id="PF16563"/>
    </source>
</evidence>
<reference evidence="8" key="2">
    <citation type="submission" date="2025-09" db="UniProtKB">
        <authorList>
            <consortium name="Ensembl"/>
        </authorList>
    </citation>
    <scope>IDENTIFICATION</scope>
</reference>
<evidence type="ECO:0000256" key="1">
    <source>
        <dbReference type="ARBA" id="ARBA00004123"/>
    </source>
</evidence>
<proteinExistence type="predicted"/>
<feature type="domain" description="Transcriptional repressor p66 coiled-coil MBD2-interaction" evidence="7">
    <location>
        <begin position="2"/>
        <end position="33"/>
    </location>
</feature>
<evidence type="ECO:0000256" key="3">
    <source>
        <dbReference type="ARBA" id="ARBA00023054"/>
    </source>
</evidence>
<dbReference type="Gene3D" id="6.10.250.1650">
    <property type="match status" value="1"/>
</dbReference>
<dbReference type="Pfam" id="PF16563">
    <property type="entry name" value="P66_CC"/>
    <property type="match status" value="1"/>
</dbReference>
<accession>A0A3B4AY01</accession>
<keyword evidence="5" id="KW-0539">Nucleus</keyword>
<keyword evidence="2" id="KW-0805">Transcription regulation</keyword>
<dbReference type="AlphaFoldDB" id="A0A3B4AY01"/>
<dbReference type="PANTHER" id="PTHR13455">
    <property type="entry name" value="TRANSCRIPTIONAL REPRESSOR P66-RELATED"/>
    <property type="match status" value="1"/>
</dbReference>
<dbReference type="PANTHER" id="PTHR13455:SF3">
    <property type="entry name" value="TRANSCRIPTIONAL REPRESSOR P66-ALPHA"/>
    <property type="match status" value="1"/>
</dbReference>
<dbReference type="STRING" id="409849.ENSPMGP00000021620"/>
<keyword evidence="3" id="KW-0175">Coiled coil</keyword>